<proteinExistence type="predicted"/>
<keyword evidence="4" id="KW-1185">Reference proteome</keyword>
<feature type="signal peptide" evidence="1">
    <location>
        <begin position="1"/>
        <end position="23"/>
    </location>
</feature>
<reference evidence="2" key="1">
    <citation type="submission" date="2014-07" db="EMBL/GenBank/DDBJ databases">
        <title>Identification of a novel salt tolerance gene in wild soybean by whole-genome sequencing.</title>
        <authorList>
            <person name="Lam H.-M."/>
            <person name="Qi X."/>
            <person name="Li M.-W."/>
            <person name="Liu X."/>
            <person name="Xie M."/>
            <person name="Ni M."/>
            <person name="Xu X."/>
        </authorList>
    </citation>
    <scope>NUCLEOTIDE SEQUENCE [LARGE SCALE GENOMIC DNA]</scope>
    <source>
        <tissue evidence="2">Root</tissue>
    </source>
</reference>
<evidence type="ECO:0000256" key="1">
    <source>
        <dbReference type="SAM" id="SignalP"/>
    </source>
</evidence>
<organism evidence="2">
    <name type="scientific">Glycine soja</name>
    <name type="common">Wild soybean</name>
    <dbReference type="NCBI Taxonomy" id="3848"/>
    <lineage>
        <taxon>Eukaryota</taxon>
        <taxon>Viridiplantae</taxon>
        <taxon>Streptophyta</taxon>
        <taxon>Embryophyta</taxon>
        <taxon>Tracheophyta</taxon>
        <taxon>Spermatophyta</taxon>
        <taxon>Magnoliopsida</taxon>
        <taxon>eudicotyledons</taxon>
        <taxon>Gunneridae</taxon>
        <taxon>Pentapetalae</taxon>
        <taxon>rosids</taxon>
        <taxon>fabids</taxon>
        <taxon>Fabales</taxon>
        <taxon>Fabaceae</taxon>
        <taxon>Papilionoideae</taxon>
        <taxon>50 kb inversion clade</taxon>
        <taxon>NPAAA clade</taxon>
        <taxon>indigoferoid/millettioid clade</taxon>
        <taxon>Phaseoleae</taxon>
        <taxon>Glycine</taxon>
        <taxon>Glycine subgen. Soja</taxon>
    </lineage>
</organism>
<dbReference type="AlphaFoldDB" id="A0A0B2P2F6"/>
<dbReference type="Proteomes" id="UP000053555">
    <property type="component" value="Unassembled WGS sequence"/>
</dbReference>
<evidence type="ECO:0000313" key="4">
    <source>
        <dbReference type="Proteomes" id="UP000289340"/>
    </source>
</evidence>
<sequence length="70" mass="7505">MKAILVFFLLLASIFFLPSSTLARQLEGGVTPGTNDPNIRCSPGGSYRSCLPPSPPKPPCDPYIRKGCLP</sequence>
<name>A0A0B2P2F6_GLYSO</name>
<feature type="chain" id="PRO_5040666383" evidence="1">
    <location>
        <begin position="24"/>
        <end position="70"/>
    </location>
</feature>
<dbReference type="EMBL" id="QZWG01000008">
    <property type="protein sequence ID" value="RZC00119.1"/>
    <property type="molecule type" value="Genomic_DNA"/>
</dbReference>
<accession>A0A0B2P2F6</accession>
<dbReference type="EMBL" id="KN670767">
    <property type="protein sequence ID" value="KHN01838.1"/>
    <property type="molecule type" value="Genomic_DNA"/>
</dbReference>
<protein>
    <submittedName>
        <fullName evidence="2">Uncharacterized protein</fullName>
    </submittedName>
</protein>
<evidence type="ECO:0000313" key="2">
    <source>
        <dbReference type="EMBL" id="KHN01838.1"/>
    </source>
</evidence>
<gene>
    <name evidence="3" type="ORF">D0Y65_022474</name>
    <name evidence="2" type="ORF">glysoja_028510</name>
</gene>
<keyword evidence="1" id="KW-0732">Signal</keyword>
<reference evidence="3 4" key="2">
    <citation type="submission" date="2018-09" db="EMBL/GenBank/DDBJ databases">
        <title>A high-quality reference genome of wild soybean provides a powerful tool to mine soybean genomes.</title>
        <authorList>
            <person name="Xie M."/>
            <person name="Chung C.Y.L."/>
            <person name="Li M.-W."/>
            <person name="Wong F.-L."/>
            <person name="Chan T.-F."/>
            <person name="Lam H.-M."/>
        </authorList>
    </citation>
    <scope>NUCLEOTIDE SEQUENCE [LARGE SCALE GENOMIC DNA]</scope>
    <source>
        <strain evidence="4">cv. W05</strain>
        <tissue evidence="3">Hypocotyl of etiolated seedlings</tissue>
    </source>
</reference>
<evidence type="ECO:0000313" key="3">
    <source>
        <dbReference type="EMBL" id="RZC00119.1"/>
    </source>
</evidence>
<dbReference type="Proteomes" id="UP000289340">
    <property type="component" value="Chromosome 8"/>
</dbReference>